<keyword evidence="2" id="KW-1185">Reference proteome</keyword>
<dbReference type="Gene3D" id="1.25.40.390">
    <property type="match status" value="1"/>
</dbReference>
<proteinExistence type="predicted"/>
<dbReference type="RefSeq" id="WP_225554742.1">
    <property type="nucleotide sequence ID" value="NZ_JADEYP010000033.1"/>
</dbReference>
<keyword evidence="1" id="KW-0449">Lipoprotein</keyword>
<dbReference type="InterPro" id="IPR041662">
    <property type="entry name" value="SusD-like_2"/>
</dbReference>
<gene>
    <name evidence="1" type="ORF">IPZ78_14635</name>
</gene>
<name>A0ABS7Z867_9SPHI</name>
<protein>
    <submittedName>
        <fullName evidence="1">SusD/RagB family nutrient-binding outer membrane lipoprotein</fullName>
    </submittedName>
</protein>
<dbReference type="Proteomes" id="UP001165302">
    <property type="component" value="Unassembled WGS sequence"/>
</dbReference>
<reference evidence="1" key="1">
    <citation type="submission" date="2020-10" db="EMBL/GenBank/DDBJ databases">
        <authorList>
            <person name="Lu T."/>
            <person name="Wang Q."/>
            <person name="Han X."/>
        </authorList>
    </citation>
    <scope>NUCLEOTIDE SEQUENCE</scope>
    <source>
        <strain evidence="1">WQ 366</strain>
    </source>
</reference>
<sequence>MDINIDPNKPTNVPENMILPGLQSNFSFEVIGGYAPRVTSLWTKHLAYATDGPHEGLYALTANDVDNLWTSYSYANVMNNASDLIQKANENGNLHYSAIAKIILAWNISIITDLFGDAPLSEAMRAKEGIFTPSYDSQEEIYKQIQKLLDEAIVESQSSNNKLMPTSDDLIYGGNMSNWKNLAHSLKARFYLRLTNAPTYNAATQAILALEELAKGHISIDSQPLFKHYSSTGAENPWYQYAIDGKWTKMVRPSQYYVNLLSANNDPRLAVQIEAIKEANNVLPDNIGKYIGVVNDLTPIAIDNYSEIGKFHSEKDAPLNWFNYSEVEFIKAEAEFLKSNKIVTETVKSAYNKAVKSAMDYYAIPSDVSALYLSNNLLDPNTAYAQIMTQKYIANYLQLESYNDFRRTGYPNLNINNESYPNTTLSYEPRLDKIPVRFPYPSSERQYNQSNIPSEISIDPLKAMLQEVWWDK</sequence>
<organism evidence="1 2">
    <name type="scientific">Sphingobacterium bovistauri</name>
    <dbReference type="NCBI Taxonomy" id="2781959"/>
    <lineage>
        <taxon>Bacteria</taxon>
        <taxon>Pseudomonadati</taxon>
        <taxon>Bacteroidota</taxon>
        <taxon>Sphingobacteriia</taxon>
        <taxon>Sphingobacteriales</taxon>
        <taxon>Sphingobacteriaceae</taxon>
        <taxon>Sphingobacterium</taxon>
    </lineage>
</organism>
<dbReference type="EMBL" id="JADEYP010000033">
    <property type="protein sequence ID" value="MCA5006381.1"/>
    <property type="molecule type" value="Genomic_DNA"/>
</dbReference>
<dbReference type="SUPFAM" id="SSF48452">
    <property type="entry name" value="TPR-like"/>
    <property type="match status" value="1"/>
</dbReference>
<evidence type="ECO:0000313" key="2">
    <source>
        <dbReference type="Proteomes" id="UP001165302"/>
    </source>
</evidence>
<dbReference type="Pfam" id="PF12771">
    <property type="entry name" value="SusD-like_2"/>
    <property type="match status" value="1"/>
</dbReference>
<comment type="caution">
    <text evidence="1">The sequence shown here is derived from an EMBL/GenBank/DDBJ whole genome shotgun (WGS) entry which is preliminary data.</text>
</comment>
<dbReference type="InterPro" id="IPR011990">
    <property type="entry name" value="TPR-like_helical_dom_sf"/>
</dbReference>
<evidence type="ECO:0000313" key="1">
    <source>
        <dbReference type="EMBL" id="MCA5006381.1"/>
    </source>
</evidence>
<accession>A0ABS7Z867</accession>